<feature type="region of interest" description="Disordered" evidence="1">
    <location>
        <begin position="153"/>
        <end position="196"/>
    </location>
</feature>
<evidence type="ECO:0000313" key="3">
    <source>
        <dbReference type="Proteomes" id="UP000799438"/>
    </source>
</evidence>
<dbReference type="EMBL" id="ML995474">
    <property type="protein sequence ID" value="KAF2147396.1"/>
    <property type="molecule type" value="Genomic_DNA"/>
</dbReference>
<organism evidence="2 3">
    <name type="scientific">Aplosporella prunicola CBS 121167</name>
    <dbReference type="NCBI Taxonomy" id="1176127"/>
    <lineage>
        <taxon>Eukaryota</taxon>
        <taxon>Fungi</taxon>
        <taxon>Dikarya</taxon>
        <taxon>Ascomycota</taxon>
        <taxon>Pezizomycotina</taxon>
        <taxon>Dothideomycetes</taxon>
        <taxon>Dothideomycetes incertae sedis</taxon>
        <taxon>Botryosphaeriales</taxon>
        <taxon>Aplosporellaceae</taxon>
        <taxon>Aplosporella</taxon>
    </lineage>
</organism>
<sequence>MHGAATSSRTQIAARISNHNGSFEIHVDGARHWLHLLAALARADLGNTQPSPVLAWPYLRYYRLIPSIRYAFWSLGMRPSTPCKRALFQFPHRRLAHPPRAISFSRCGKTYDHTRIPPPPLLSHGPIPSRQRAGLANPSVLLRALGTAQHCAAPHRNHGNAHPPHPGFLPPPRLGTSSRTSFPASLLSDRAVPLSH</sequence>
<evidence type="ECO:0000313" key="2">
    <source>
        <dbReference type="EMBL" id="KAF2147396.1"/>
    </source>
</evidence>
<gene>
    <name evidence="2" type="ORF">K452DRAFT_6871</name>
</gene>
<keyword evidence="3" id="KW-1185">Reference proteome</keyword>
<accession>A0A6A6BTI5</accession>
<reference evidence="2" key="1">
    <citation type="journal article" date="2020" name="Stud. Mycol.">
        <title>101 Dothideomycetes genomes: a test case for predicting lifestyles and emergence of pathogens.</title>
        <authorList>
            <person name="Haridas S."/>
            <person name="Albert R."/>
            <person name="Binder M."/>
            <person name="Bloem J."/>
            <person name="Labutti K."/>
            <person name="Salamov A."/>
            <person name="Andreopoulos B."/>
            <person name="Baker S."/>
            <person name="Barry K."/>
            <person name="Bills G."/>
            <person name="Bluhm B."/>
            <person name="Cannon C."/>
            <person name="Castanera R."/>
            <person name="Culley D."/>
            <person name="Daum C."/>
            <person name="Ezra D."/>
            <person name="Gonzalez J."/>
            <person name="Henrissat B."/>
            <person name="Kuo A."/>
            <person name="Liang C."/>
            <person name="Lipzen A."/>
            <person name="Lutzoni F."/>
            <person name="Magnuson J."/>
            <person name="Mondo S."/>
            <person name="Nolan M."/>
            <person name="Ohm R."/>
            <person name="Pangilinan J."/>
            <person name="Park H.-J."/>
            <person name="Ramirez L."/>
            <person name="Alfaro M."/>
            <person name="Sun H."/>
            <person name="Tritt A."/>
            <person name="Yoshinaga Y."/>
            <person name="Zwiers L.-H."/>
            <person name="Turgeon B."/>
            <person name="Goodwin S."/>
            <person name="Spatafora J."/>
            <person name="Crous P."/>
            <person name="Grigoriev I."/>
        </authorList>
    </citation>
    <scope>NUCLEOTIDE SEQUENCE</scope>
    <source>
        <strain evidence="2">CBS 121167</strain>
    </source>
</reference>
<dbReference type="GeneID" id="54304537"/>
<dbReference type="Proteomes" id="UP000799438">
    <property type="component" value="Unassembled WGS sequence"/>
</dbReference>
<feature type="compositionally biased region" description="Pro residues" evidence="1">
    <location>
        <begin position="163"/>
        <end position="173"/>
    </location>
</feature>
<name>A0A6A6BTI5_9PEZI</name>
<evidence type="ECO:0000256" key="1">
    <source>
        <dbReference type="SAM" id="MobiDB-lite"/>
    </source>
</evidence>
<protein>
    <submittedName>
        <fullName evidence="2">Uncharacterized protein</fullName>
    </submittedName>
</protein>
<dbReference type="RefSeq" id="XP_033403104.1">
    <property type="nucleotide sequence ID" value="XM_033547030.1"/>
</dbReference>
<dbReference type="AlphaFoldDB" id="A0A6A6BTI5"/>
<proteinExistence type="predicted"/>